<dbReference type="EMBL" id="JPKZ01000891">
    <property type="protein sequence ID" value="KHN84906.1"/>
    <property type="molecule type" value="Genomic_DNA"/>
</dbReference>
<proteinExistence type="predicted"/>
<evidence type="ECO:0000256" key="1">
    <source>
        <dbReference type="SAM" id="Phobius"/>
    </source>
</evidence>
<sequence length="145" mass="16032">MRTKVASISRSLTSRSRPQQRWCGLRVDVLSAMKVASTVGIGKITEASAAVPFIYILLFVLTFLLAGAMQGLCGNHCFVHERCSFFSQVRCKVFAASSAFFMFTLSEPTLFCRGDFPHNKFRIISRAKYVALAVSRHSGPGDESK</sequence>
<gene>
    <name evidence="2" type="ORF">Tcan_04683</name>
</gene>
<feature type="transmembrane region" description="Helical" evidence="1">
    <location>
        <begin position="53"/>
        <end position="72"/>
    </location>
</feature>
<keyword evidence="1" id="KW-1133">Transmembrane helix</keyword>
<reference evidence="2 3" key="1">
    <citation type="submission" date="2014-11" db="EMBL/GenBank/DDBJ databases">
        <title>Genetic blueprint of the zoonotic pathogen Toxocara canis.</title>
        <authorList>
            <person name="Zhu X.-Q."/>
            <person name="Korhonen P.K."/>
            <person name="Cai H."/>
            <person name="Young N.D."/>
            <person name="Nejsum P."/>
            <person name="von Samson-Himmelstjerna G."/>
            <person name="Boag P.R."/>
            <person name="Tan P."/>
            <person name="Li Q."/>
            <person name="Min J."/>
            <person name="Yang Y."/>
            <person name="Wang X."/>
            <person name="Fang X."/>
            <person name="Hall R.S."/>
            <person name="Hofmann A."/>
            <person name="Sternberg P.W."/>
            <person name="Jex A.R."/>
            <person name="Gasser R.B."/>
        </authorList>
    </citation>
    <scope>NUCLEOTIDE SEQUENCE [LARGE SCALE GENOMIC DNA]</scope>
    <source>
        <strain evidence="2">PN_DK_2014</strain>
    </source>
</reference>
<evidence type="ECO:0000313" key="3">
    <source>
        <dbReference type="Proteomes" id="UP000031036"/>
    </source>
</evidence>
<comment type="caution">
    <text evidence="2">The sequence shown here is derived from an EMBL/GenBank/DDBJ whole genome shotgun (WGS) entry which is preliminary data.</text>
</comment>
<keyword evidence="1" id="KW-0472">Membrane</keyword>
<protein>
    <submittedName>
        <fullName evidence="2">Uncharacterized protein</fullName>
    </submittedName>
</protein>
<organism evidence="2 3">
    <name type="scientific">Toxocara canis</name>
    <name type="common">Canine roundworm</name>
    <dbReference type="NCBI Taxonomy" id="6265"/>
    <lineage>
        <taxon>Eukaryota</taxon>
        <taxon>Metazoa</taxon>
        <taxon>Ecdysozoa</taxon>
        <taxon>Nematoda</taxon>
        <taxon>Chromadorea</taxon>
        <taxon>Rhabditida</taxon>
        <taxon>Spirurina</taxon>
        <taxon>Ascaridomorpha</taxon>
        <taxon>Ascaridoidea</taxon>
        <taxon>Toxocaridae</taxon>
        <taxon>Toxocara</taxon>
    </lineage>
</organism>
<accession>A0A0B2VN10</accession>
<dbReference type="Proteomes" id="UP000031036">
    <property type="component" value="Unassembled WGS sequence"/>
</dbReference>
<dbReference type="AlphaFoldDB" id="A0A0B2VN10"/>
<name>A0A0B2VN10_TOXCA</name>
<evidence type="ECO:0000313" key="2">
    <source>
        <dbReference type="EMBL" id="KHN84906.1"/>
    </source>
</evidence>
<keyword evidence="3" id="KW-1185">Reference proteome</keyword>
<keyword evidence="1" id="KW-0812">Transmembrane</keyword>